<evidence type="ECO:0000256" key="1">
    <source>
        <dbReference type="ARBA" id="ARBA00000085"/>
    </source>
</evidence>
<dbReference type="InterPro" id="IPR036097">
    <property type="entry name" value="HisK_dim/P_sf"/>
</dbReference>
<gene>
    <name evidence="14" type="ORF">C8N34_104129</name>
</gene>
<keyword evidence="10 11" id="KW-0472">Membrane</keyword>
<keyword evidence="5" id="KW-0808">Transferase</keyword>
<dbReference type="RefSeq" id="WP_108128422.1">
    <property type="nucleotide sequence ID" value="NZ_QBKP01000004.1"/>
</dbReference>
<evidence type="ECO:0000259" key="12">
    <source>
        <dbReference type="PROSITE" id="PS50109"/>
    </source>
</evidence>
<evidence type="ECO:0000256" key="3">
    <source>
        <dbReference type="ARBA" id="ARBA00012438"/>
    </source>
</evidence>
<dbReference type="AlphaFoldDB" id="A0A2T6B4K8"/>
<comment type="subcellular location">
    <subcellularLocation>
        <location evidence="2">Membrane</location>
    </subcellularLocation>
</comment>
<dbReference type="InterPro" id="IPR013727">
    <property type="entry name" value="2CSK_N"/>
</dbReference>
<keyword evidence="4" id="KW-0597">Phosphoprotein</keyword>
<dbReference type="InterPro" id="IPR050428">
    <property type="entry name" value="TCS_sensor_his_kinase"/>
</dbReference>
<comment type="caution">
    <text evidence="14">The sequence shown here is derived from an EMBL/GenBank/DDBJ whole genome shotgun (WGS) entry which is preliminary data.</text>
</comment>
<feature type="transmembrane region" description="Helical" evidence="11">
    <location>
        <begin position="169"/>
        <end position="191"/>
    </location>
</feature>
<evidence type="ECO:0000313" key="15">
    <source>
        <dbReference type="Proteomes" id="UP000244224"/>
    </source>
</evidence>
<dbReference type="PROSITE" id="PS50885">
    <property type="entry name" value="HAMP"/>
    <property type="match status" value="1"/>
</dbReference>
<evidence type="ECO:0000259" key="13">
    <source>
        <dbReference type="PROSITE" id="PS50885"/>
    </source>
</evidence>
<evidence type="ECO:0000256" key="2">
    <source>
        <dbReference type="ARBA" id="ARBA00004370"/>
    </source>
</evidence>
<comment type="catalytic activity">
    <reaction evidence="1">
        <text>ATP + protein L-histidine = ADP + protein N-phospho-L-histidine.</text>
        <dbReference type="EC" id="2.7.13.3"/>
    </reaction>
</comment>
<evidence type="ECO:0000256" key="6">
    <source>
        <dbReference type="ARBA" id="ARBA00022692"/>
    </source>
</evidence>
<dbReference type="GO" id="GO:0005886">
    <property type="term" value="C:plasma membrane"/>
    <property type="evidence" value="ECO:0007669"/>
    <property type="project" value="TreeGrafter"/>
</dbReference>
<evidence type="ECO:0000256" key="8">
    <source>
        <dbReference type="ARBA" id="ARBA00022989"/>
    </source>
</evidence>
<dbReference type="InterPro" id="IPR004358">
    <property type="entry name" value="Sig_transdc_His_kin-like_C"/>
</dbReference>
<dbReference type="Gene3D" id="1.10.287.130">
    <property type="match status" value="1"/>
</dbReference>
<dbReference type="EMBL" id="QBKP01000004">
    <property type="protein sequence ID" value="PTX51011.1"/>
    <property type="molecule type" value="Genomic_DNA"/>
</dbReference>
<dbReference type="OrthoDB" id="913606at2"/>
<keyword evidence="8 11" id="KW-1133">Transmembrane helix</keyword>
<evidence type="ECO:0000256" key="5">
    <source>
        <dbReference type="ARBA" id="ARBA00022679"/>
    </source>
</evidence>
<evidence type="ECO:0000256" key="10">
    <source>
        <dbReference type="ARBA" id="ARBA00023136"/>
    </source>
</evidence>
<dbReference type="InterPro" id="IPR036890">
    <property type="entry name" value="HATPase_C_sf"/>
</dbReference>
<dbReference type="SMART" id="SM00387">
    <property type="entry name" value="HATPase_c"/>
    <property type="match status" value="1"/>
</dbReference>
<dbReference type="PANTHER" id="PTHR45436">
    <property type="entry name" value="SENSOR HISTIDINE KINASE YKOH"/>
    <property type="match status" value="1"/>
</dbReference>
<keyword evidence="6 11" id="KW-0812">Transmembrane</keyword>
<dbReference type="SUPFAM" id="SSF55874">
    <property type="entry name" value="ATPase domain of HSP90 chaperone/DNA topoisomerase II/histidine kinase"/>
    <property type="match status" value="1"/>
</dbReference>
<evidence type="ECO:0000256" key="9">
    <source>
        <dbReference type="ARBA" id="ARBA00023012"/>
    </source>
</evidence>
<evidence type="ECO:0000256" key="11">
    <source>
        <dbReference type="SAM" id="Phobius"/>
    </source>
</evidence>
<dbReference type="SUPFAM" id="SSF47384">
    <property type="entry name" value="Homodimeric domain of signal transducing histidine kinase"/>
    <property type="match status" value="1"/>
</dbReference>
<evidence type="ECO:0000256" key="4">
    <source>
        <dbReference type="ARBA" id="ARBA00022553"/>
    </source>
</evidence>
<protein>
    <recommendedName>
        <fullName evidence="3">histidine kinase</fullName>
        <ecNumber evidence="3">2.7.13.3</ecNumber>
    </recommendedName>
</protein>
<keyword evidence="7 14" id="KW-0418">Kinase</keyword>
<dbReference type="Pfam" id="PF08521">
    <property type="entry name" value="2CSK_N"/>
    <property type="match status" value="1"/>
</dbReference>
<reference evidence="14 15" key="1">
    <citation type="submission" date="2018-04" db="EMBL/GenBank/DDBJ databases">
        <title>Genomic Encyclopedia of Archaeal and Bacterial Type Strains, Phase II (KMG-II): from individual species to whole genera.</title>
        <authorList>
            <person name="Goeker M."/>
        </authorList>
    </citation>
    <scope>NUCLEOTIDE SEQUENCE [LARGE SCALE GENOMIC DNA]</scope>
    <source>
        <strain evidence="14 15">DSM 21823</strain>
    </source>
</reference>
<feature type="domain" description="Histidine kinase" evidence="12">
    <location>
        <begin position="247"/>
        <end position="457"/>
    </location>
</feature>
<dbReference type="InterPro" id="IPR003594">
    <property type="entry name" value="HATPase_dom"/>
</dbReference>
<dbReference type="EC" id="2.7.13.3" evidence="3"/>
<keyword evidence="9" id="KW-0902">Two-component regulatory system</keyword>
<dbReference type="SMART" id="SM00388">
    <property type="entry name" value="HisKA"/>
    <property type="match status" value="1"/>
</dbReference>
<accession>A0A2T6B4K8</accession>
<dbReference type="Pfam" id="PF02518">
    <property type="entry name" value="HATPase_c"/>
    <property type="match status" value="1"/>
</dbReference>
<evidence type="ECO:0000313" key="14">
    <source>
        <dbReference type="EMBL" id="PTX51011.1"/>
    </source>
</evidence>
<dbReference type="Gene3D" id="3.30.565.10">
    <property type="entry name" value="Histidine kinase-like ATPase, C-terminal domain"/>
    <property type="match status" value="1"/>
</dbReference>
<dbReference type="CDD" id="cd00075">
    <property type="entry name" value="HATPase"/>
    <property type="match status" value="1"/>
</dbReference>
<dbReference type="InterPro" id="IPR005467">
    <property type="entry name" value="His_kinase_dom"/>
</dbReference>
<dbReference type="GO" id="GO:0000155">
    <property type="term" value="F:phosphorelay sensor kinase activity"/>
    <property type="evidence" value="ECO:0007669"/>
    <property type="project" value="InterPro"/>
</dbReference>
<sequence>MKRPLSRLSLRGRLFLLLVTPLVVLATVLSISRFVQFSHLSRQIYDNTLYTVALTISRDVMLSEGDMLADQLLAALTQSLGDRIYYRITGPDGAYITGYSAAPRRPEGKEPEPGVPLYFDTTVNGLPGRALTLIDTGTDPDTPGVVTIEVWQTVEQRNTFSRELIAQTIAHFSLIVLAAASLVWFGITFGLRPLRELEEAILARSPDDLRPIRRWVPPELRTLVGATNSLFQRLTRAFALRDAFISDAAHQVRNPIAALQAQAEAAQSAPDEATLRRRLAEVVTTARSTGRLTNQLLSMERVRGRDLRSLSETVDLVALTGDVTRDFAARFLAGGGEVTFDVIGTARPIQADTVLLREMLANLLDNAQIYAGPKAQIAVRVEFTPDAAMIEVADNGPGIPPHLHERVFDRFYRLDHDTVAGCGLGLAIVRDIAQSHGGSAEVRPDTQGCTLRIRLPD</sequence>
<dbReference type="PROSITE" id="PS50109">
    <property type="entry name" value="HIS_KIN"/>
    <property type="match status" value="1"/>
</dbReference>
<dbReference type="Proteomes" id="UP000244224">
    <property type="component" value="Unassembled WGS sequence"/>
</dbReference>
<dbReference type="InterPro" id="IPR003660">
    <property type="entry name" value="HAMP_dom"/>
</dbReference>
<organism evidence="14 15">
    <name type="scientific">Gemmobacter caeni</name>
    <dbReference type="NCBI Taxonomy" id="589035"/>
    <lineage>
        <taxon>Bacteria</taxon>
        <taxon>Pseudomonadati</taxon>
        <taxon>Pseudomonadota</taxon>
        <taxon>Alphaproteobacteria</taxon>
        <taxon>Rhodobacterales</taxon>
        <taxon>Paracoccaceae</taxon>
        <taxon>Gemmobacter</taxon>
    </lineage>
</organism>
<dbReference type="PRINTS" id="PR00344">
    <property type="entry name" value="BCTRLSENSOR"/>
</dbReference>
<proteinExistence type="predicted"/>
<feature type="domain" description="HAMP" evidence="13">
    <location>
        <begin position="188"/>
        <end position="239"/>
    </location>
</feature>
<dbReference type="PANTHER" id="PTHR45436:SF1">
    <property type="entry name" value="SENSOR PROTEIN QSEC"/>
    <property type="match status" value="1"/>
</dbReference>
<evidence type="ECO:0000256" key="7">
    <source>
        <dbReference type="ARBA" id="ARBA00022777"/>
    </source>
</evidence>
<keyword evidence="15" id="KW-1185">Reference proteome</keyword>
<name>A0A2T6B4K8_9RHOB</name>
<dbReference type="Pfam" id="PF00512">
    <property type="entry name" value="HisKA"/>
    <property type="match status" value="1"/>
</dbReference>
<dbReference type="InterPro" id="IPR003661">
    <property type="entry name" value="HisK_dim/P_dom"/>
</dbReference>